<dbReference type="Pfam" id="PF22994">
    <property type="entry name" value="RSC4_Ig_like"/>
    <property type="match status" value="1"/>
</dbReference>
<feature type="region of interest" description="Disordered" evidence="9">
    <location>
        <begin position="259"/>
        <end position="325"/>
    </location>
</feature>
<evidence type="ECO:0000256" key="7">
    <source>
        <dbReference type="ARBA" id="ARBA00023242"/>
    </source>
</evidence>
<keyword evidence="2" id="KW-0677">Repeat</keyword>
<evidence type="ECO:0000259" key="10">
    <source>
        <dbReference type="PROSITE" id="PS50014"/>
    </source>
</evidence>
<keyword evidence="4" id="KW-0805">Transcription regulation</keyword>
<dbReference type="InterPro" id="IPR001487">
    <property type="entry name" value="Bromodomain"/>
</dbReference>
<reference evidence="11 12" key="1">
    <citation type="journal article" date="2023" name="G3 (Bethesda)">
        <title>A high-quality reference genome for the fission yeast Schizosaccharomyces osmophilus.</title>
        <authorList>
            <person name="Jia G.S."/>
            <person name="Zhang W.C."/>
            <person name="Liang Y."/>
            <person name="Liu X.H."/>
            <person name="Rhind N."/>
            <person name="Pidoux A."/>
            <person name="Brysch-Herzberg M."/>
            <person name="Du L.L."/>
        </authorList>
    </citation>
    <scope>NUCLEOTIDE SEQUENCE [LARGE SCALE GENOMIC DNA]</scope>
    <source>
        <strain evidence="11 12">CBS 15793</strain>
    </source>
</reference>
<name>A0AAE9W9E6_9SCHI</name>
<dbReference type="InterPro" id="IPR037382">
    <property type="entry name" value="Rsc/polybromo"/>
</dbReference>
<comment type="subcellular location">
    <subcellularLocation>
        <location evidence="1">Nucleus</location>
    </subcellularLocation>
</comment>
<keyword evidence="5 8" id="KW-0103">Bromodomain</keyword>
<dbReference type="KEGG" id="som:SOMG_01382"/>
<dbReference type="Gene3D" id="1.20.920.10">
    <property type="entry name" value="Bromodomain-like"/>
    <property type="match status" value="2"/>
</dbReference>
<dbReference type="GO" id="GO:0006338">
    <property type="term" value="P:chromatin remodeling"/>
    <property type="evidence" value="ECO:0007669"/>
    <property type="project" value="InterPro"/>
</dbReference>
<evidence type="ECO:0000256" key="3">
    <source>
        <dbReference type="ARBA" id="ARBA00022853"/>
    </source>
</evidence>
<dbReference type="PRINTS" id="PR00503">
    <property type="entry name" value="BROMODOMAIN"/>
</dbReference>
<dbReference type="GO" id="GO:0003682">
    <property type="term" value="F:chromatin binding"/>
    <property type="evidence" value="ECO:0007669"/>
    <property type="project" value="TreeGrafter"/>
</dbReference>
<evidence type="ECO:0000256" key="4">
    <source>
        <dbReference type="ARBA" id="ARBA00023015"/>
    </source>
</evidence>
<evidence type="ECO:0000256" key="9">
    <source>
        <dbReference type="SAM" id="MobiDB-lite"/>
    </source>
</evidence>
<dbReference type="PANTHER" id="PTHR16062:SF20">
    <property type="entry name" value="CHROMATIN STRUCTURE-REMODELING COMPLEX SUBUNIT RSC4"/>
    <property type="match status" value="1"/>
</dbReference>
<feature type="domain" description="Bromo" evidence="10">
    <location>
        <begin position="162"/>
        <end position="232"/>
    </location>
</feature>
<sequence>MSSIDSHQVAFSQPKLNETLQVLVDLKDQEGNPFDDVFEELPSKKYFPDYYQVITDPIAYKTMRNKARHGQYTTMGEFYDDLRLMVNNAKTYNAPGSFVYECALLVEKAANDLEVKHAGQPPAVTDSKVPISTEEQASDKNPEVYQVITNVIDSLRDVKDSTGRYLIDMFIDLPSKRLYPDYYDIIKTPMTIKMMEKRMKKNEYSSIKDFENDLNQMYLNAQTYNEAGSFVYEDSIALSNVSGPILAATKSEEIPKDVESIKNESPNQRMASAAPSFEPQTREPSVVSDNLLHEKSPAEADNKENFTEGFPSQLSEDVEQQPSKPQAIDQICQTNYSAFALMKSFSTQPVPDLLNSTHKSVLGRSDFVFPNFPQTQVIENTTDVERLFYSFFLFSPSPTTLSNPFCEHIPCPSSNASEISVVNVAQQHAIMNVITNINPIMSIKNYNFSVLHNGKLLGQPVAAPPQLLQLAGPTYYNIDSVNYAFDVRLGPGMNCLEFILATTEPTNIQPTSEDISQPSFTVIEKERFVLLLYLRC</sequence>
<dbReference type="EMBL" id="CP115611">
    <property type="protein sequence ID" value="WBW72105.1"/>
    <property type="molecule type" value="Genomic_DNA"/>
</dbReference>
<dbReference type="Proteomes" id="UP001212411">
    <property type="component" value="Chromosome 1"/>
</dbReference>
<evidence type="ECO:0000313" key="12">
    <source>
        <dbReference type="Proteomes" id="UP001212411"/>
    </source>
</evidence>
<evidence type="ECO:0000256" key="1">
    <source>
        <dbReference type="ARBA" id="ARBA00004123"/>
    </source>
</evidence>
<evidence type="ECO:0000256" key="5">
    <source>
        <dbReference type="ARBA" id="ARBA00023117"/>
    </source>
</evidence>
<dbReference type="CDD" id="cd04369">
    <property type="entry name" value="Bromodomain"/>
    <property type="match status" value="1"/>
</dbReference>
<dbReference type="GO" id="GO:0006368">
    <property type="term" value="P:transcription elongation by RNA polymerase II"/>
    <property type="evidence" value="ECO:0007669"/>
    <property type="project" value="TreeGrafter"/>
</dbReference>
<proteinExistence type="predicted"/>
<dbReference type="RefSeq" id="XP_056036348.1">
    <property type="nucleotide sequence ID" value="XM_056180175.1"/>
</dbReference>
<keyword evidence="3" id="KW-0156">Chromatin regulator</keyword>
<dbReference type="GO" id="GO:0016586">
    <property type="term" value="C:RSC-type complex"/>
    <property type="evidence" value="ECO:0007669"/>
    <property type="project" value="InterPro"/>
</dbReference>
<dbReference type="GeneID" id="80874864"/>
<accession>A0AAE9W9E6</accession>
<keyword evidence="7" id="KW-0539">Nucleus</keyword>
<evidence type="ECO:0000256" key="6">
    <source>
        <dbReference type="ARBA" id="ARBA00023163"/>
    </source>
</evidence>
<feature type="domain" description="Bromo" evidence="10">
    <location>
        <begin position="30"/>
        <end position="100"/>
    </location>
</feature>
<feature type="compositionally biased region" description="Basic and acidic residues" evidence="9">
    <location>
        <begin position="291"/>
        <end position="306"/>
    </location>
</feature>
<feature type="compositionally biased region" description="Polar residues" evidence="9">
    <location>
        <begin position="310"/>
        <end position="324"/>
    </location>
</feature>
<dbReference type="SMART" id="SM00297">
    <property type="entry name" value="BROMO"/>
    <property type="match status" value="2"/>
</dbReference>
<dbReference type="PROSITE" id="PS50014">
    <property type="entry name" value="BROMODOMAIN_2"/>
    <property type="match status" value="2"/>
</dbReference>
<dbReference type="Pfam" id="PF00439">
    <property type="entry name" value="Bromodomain"/>
    <property type="match status" value="2"/>
</dbReference>
<dbReference type="InterPro" id="IPR054551">
    <property type="entry name" value="RSC4_Ig-like"/>
</dbReference>
<keyword evidence="6" id="KW-0804">Transcription</keyword>
<evidence type="ECO:0000256" key="8">
    <source>
        <dbReference type="PROSITE-ProRule" id="PRU00035"/>
    </source>
</evidence>
<evidence type="ECO:0000256" key="2">
    <source>
        <dbReference type="ARBA" id="ARBA00022737"/>
    </source>
</evidence>
<dbReference type="SUPFAM" id="SSF47370">
    <property type="entry name" value="Bromodomain"/>
    <property type="match status" value="2"/>
</dbReference>
<gene>
    <name evidence="11" type="primary">rsc4</name>
    <name evidence="11" type="ORF">SOMG_01382</name>
</gene>
<protein>
    <submittedName>
        <fullName evidence="11">RSC complex bromodomain subunit Rsc4</fullName>
    </submittedName>
</protein>
<dbReference type="PANTHER" id="PTHR16062">
    <property type="entry name" value="SWI/SNF-RELATED"/>
    <property type="match status" value="1"/>
</dbReference>
<dbReference type="AlphaFoldDB" id="A0AAE9W9E6"/>
<evidence type="ECO:0000313" key="11">
    <source>
        <dbReference type="EMBL" id="WBW72105.1"/>
    </source>
</evidence>
<dbReference type="InterPro" id="IPR036427">
    <property type="entry name" value="Bromodomain-like_sf"/>
</dbReference>
<keyword evidence="12" id="KW-1185">Reference proteome</keyword>
<organism evidence="11 12">
    <name type="scientific">Schizosaccharomyces osmophilus</name>
    <dbReference type="NCBI Taxonomy" id="2545709"/>
    <lineage>
        <taxon>Eukaryota</taxon>
        <taxon>Fungi</taxon>
        <taxon>Dikarya</taxon>
        <taxon>Ascomycota</taxon>
        <taxon>Taphrinomycotina</taxon>
        <taxon>Schizosaccharomycetes</taxon>
        <taxon>Schizosaccharomycetales</taxon>
        <taxon>Schizosaccharomycetaceae</taxon>
        <taxon>Schizosaccharomyces</taxon>
    </lineage>
</organism>